<dbReference type="Gene3D" id="1.10.630.10">
    <property type="entry name" value="Cytochrome P450"/>
    <property type="match status" value="1"/>
</dbReference>
<evidence type="ECO:0000313" key="10">
    <source>
        <dbReference type="Proteomes" id="UP001391051"/>
    </source>
</evidence>
<accession>A0ABR1QA52</accession>
<evidence type="ECO:0000256" key="8">
    <source>
        <dbReference type="SAM" id="Phobius"/>
    </source>
</evidence>
<dbReference type="PANTHER" id="PTHR24305">
    <property type="entry name" value="CYTOCHROME P450"/>
    <property type="match status" value="1"/>
</dbReference>
<sequence length="570" mass="65408">MQSTRYSEFLLTDPRQPKLTWLSTVVGVIAYCLIVTRWVRSARRLASPNPSRLPRLLLNTDVPFFQAPIRREVRRFWLRRQGYLVDHNGAAIPEIKGESRFSRFNQGYQLSTQASLTAGNDPCLVWNEDRPEIILTQPEHVKEFYSRKAKEHRKPTNACMGHYFGRVMGQCAGAVNGDLWRSIRSVFDPHFSHQCAKAFLGPMRCELSRWRGQLPAVPGRADFVVEALETCRILPFKIIALSVYRDVLTDELNVVHDKVLLTTWFGRRERSSFYNMLPTMAKKNMDTFEAEWEVYNLNVVRIATEVGAHSVASGIACPVKDMYEQVKAGTIGIVNWLQTIDEILFANLDVTSAILAFLLINLAMNPDVQTELREEVLAQHREANGSAASSDDVYERYLQRSDTLLEYTCMESTRLCPAVWFTLPEYATEDLWIGGYRIKAGTCFIIDWARLNTESPVWKSSMSEEGEKQHQHHQHHPGKTFRPQRFRDLSPLDYRWSMLRFGFGARKCIGKNFAVLMMKGFLLEVLAEYRLEMDGPPPTSGGWGATNVELRNDRFTVMPRQNVRFYSLAG</sequence>
<feature type="region of interest" description="Disordered" evidence="7">
    <location>
        <begin position="459"/>
        <end position="482"/>
    </location>
</feature>
<proteinExistence type="inferred from homology"/>
<dbReference type="InterPro" id="IPR001128">
    <property type="entry name" value="Cyt_P450"/>
</dbReference>
<protein>
    <submittedName>
        <fullName evidence="9">Cytochrome P450</fullName>
    </submittedName>
</protein>
<evidence type="ECO:0000313" key="9">
    <source>
        <dbReference type="EMBL" id="KAK7949413.1"/>
    </source>
</evidence>
<evidence type="ECO:0000256" key="5">
    <source>
        <dbReference type="ARBA" id="ARBA00023004"/>
    </source>
</evidence>
<dbReference type="PROSITE" id="PS00086">
    <property type="entry name" value="CYTOCHROME_P450"/>
    <property type="match status" value="1"/>
</dbReference>
<evidence type="ECO:0000256" key="4">
    <source>
        <dbReference type="ARBA" id="ARBA00023002"/>
    </source>
</evidence>
<dbReference type="InterPro" id="IPR017972">
    <property type="entry name" value="Cyt_P450_CS"/>
</dbReference>
<keyword evidence="5 6" id="KW-0408">Iron</keyword>
<reference evidence="9 10" key="1">
    <citation type="submission" date="2023-01" db="EMBL/GenBank/DDBJ databases">
        <title>Analysis of 21 Apiospora genomes using comparative genomics revels a genus with tremendous synthesis potential of carbohydrate active enzymes and secondary metabolites.</title>
        <authorList>
            <person name="Sorensen T."/>
        </authorList>
    </citation>
    <scope>NUCLEOTIDE SEQUENCE [LARGE SCALE GENOMIC DNA]</scope>
    <source>
        <strain evidence="9 10">CBS 24483</strain>
    </source>
</reference>
<dbReference type="PRINTS" id="PR00463">
    <property type="entry name" value="EP450I"/>
</dbReference>
<organism evidence="9 10">
    <name type="scientific">Apiospora aurea</name>
    <dbReference type="NCBI Taxonomy" id="335848"/>
    <lineage>
        <taxon>Eukaryota</taxon>
        <taxon>Fungi</taxon>
        <taxon>Dikarya</taxon>
        <taxon>Ascomycota</taxon>
        <taxon>Pezizomycotina</taxon>
        <taxon>Sordariomycetes</taxon>
        <taxon>Xylariomycetidae</taxon>
        <taxon>Amphisphaeriales</taxon>
        <taxon>Apiosporaceae</taxon>
        <taxon>Apiospora</taxon>
    </lineage>
</organism>
<keyword evidence="4 6" id="KW-0560">Oxidoreductase</keyword>
<gene>
    <name evidence="9" type="ORF">PG986_010299</name>
</gene>
<dbReference type="RefSeq" id="XP_066698919.1">
    <property type="nucleotide sequence ID" value="XM_066846521.1"/>
</dbReference>
<name>A0ABR1QA52_9PEZI</name>
<feature type="compositionally biased region" description="Basic residues" evidence="7">
    <location>
        <begin position="470"/>
        <end position="482"/>
    </location>
</feature>
<evidence type="ECO:0000256" key="2">
    <source>
        <dbReference type="ARBA" id="ARBA00022617"/>
    </source>
</evidence>
<evidence type="ECO:0000256" key="6">
    <source>
        <dbReference type="RuleBase" id="RU000461"/>
    </source>
</evidence>
<evidence type="ECO:0000256" key="7">
    <source>
        <dbReference type="SAM" id="MobiDB-lite"/>
    </source>
</evidence>
<keyword evidence="10" id="KW-1185">Reference proteome</keyword>
<keyword evidence="8" id="KW-0812">Transmembrane</keyword>
<feature type="transmembrane region" description="Helical" evidence="8">
    <location>
        <begin position="20"/>
        <end position="39"/>
    </location>
</feature>
<keyword evidence="8" id="KW-0472">Membrane</keyword>
<dbReference type="EMBL" id="JAQQWE010000006">
    <property type="protein sequence ID" value="KAK7949413.1"/>
    <property type="molecule type" value="Genomic_DNA"/>
</dbReference>
<dbReference type="SUPFAM" id="SSF48264">
    <property type="entry name" value="Cytochrome P450"/>
    <property type="match status" value="1"/>
</dbReference>
<dbReference type="Pfam" id="PF00067">
    <property type="entry name" value="p450"/>
    <property type="match status" value="2"/>
</dbReference>
<evidence type="ECO:0000256" key="3">
    <source>
        <dbReference type="ARBA" id="ARBA00022723"/>
    </source>
</evidence>
<comment type="cofactor">
    <cofactor evidence="1">
        <name>heme</name>
        <dbReference type="ChEBI" id="CHEBI:30413"/>
    </cofactor>
</comment>
<comment type="similarity">
    <text evidence="6">Belongs to the cytochrome P450 family.</text>
</comment>
<dbReference type="InterPro" id="IPR036396">
    <property type="entry name" value="Cyt_P450_sf"/>
</dbReference>
<dbReference type="GeneID" id="92079583"/>
<dbReference type="Proteomes" id="UP001391051">
    <property type="component" value="Unassembled WGS sequence"/>
</dbReference>
<comment type="caution">
    <text evidence="9">The sequence shown here is derived from an EMBL/GenBank/DDBJ whole genome shotgun (WGS) entry which is preliminary data.</text>
</comment>
<keyword evidence="6" id="KW-0503">Monooxygenase</keyword>
<keyword evidence="3 6" id="KW-0479">Metal-binding</keyword>
<dbReference type="InterPro" id="IPR002401">
    <property type="entry name" value="Cyt_P450_E_grp-I"/>
</dbReference>
<keyword evidence="8" id="KW-1133">Transmembrane helix</keyword>
<dbReference type="InterPro" id="IPR050121">
    <property type="entry name" value="Cytochrome_P450_monoxygenase"/>
</dbReference>
<dbReference type="PANTHER" id="PTHR24305:SF235">
    <property type="entry name" value="CYTOCHROME P450 MONOOXYGENASE APDB-RELATED"/>
    <property type="match status" value="1"/>
</dbReference>
<evidence type="ECO:0000256" key="1">
    <source>
        <dbReference type="ARBA" id="ARBA00001971"/>
    </source>
</evidence>
<keyword evidence="2 6" id="KW-0349">Heme</keyword>